<proteinExistence type="predicted"/>
<name>A0ABN1ME18_9FLAO</name>
<dbReference type="Proteomes" id="UP001500507">
    <property type="component" value="Unassembled WGS sequence"/>
</dbReference>
<accession>A0ABN1ME18</accession>
<protein>
    <submittedName>
        <fullName evidence="1">Uncharacterized protein</fullName>
    </submittedName>
</protein>
<dbReference type="Pfam" id="PF18762">
    <property type="entry name" value="Kinase-PolyVal"/>
    <property type="match status" value="1"/>
</dbReference>
<organism evidence="1 2">
    <name type="scientific">Gangjinia marincola</name>
    <dbReference type="NCBI Taxonomy" id="578463"/>
    <lineage>
        <taxon>Bacteria</taxon>
        <taxon>Pseudomonadati</taxon>
        <taxon>Bacteroidota</taxon>
        <taxon>Flavobacteriia</taxon>
        <taxon>Flavobacteriales</taxon>
        <taxon>Flavobacteriaceae</taxon>
        <taxon>Gangjinia</taxon>
    </lineage>
</organism>
<gene>
    <name evidence="1" type="ORF">GCM10009117_01000</name>
</gene>
<evidence type="ECO:0000313" key="1">
    <source>
        <dbReference type="EMBL" id="GAA0870955.1"/>
    </source>
</evidence>
<comment type="caution">
    <text evidence="1">The sequence shown here is derived from an EMBL/GenBank/DDBJ whole genome shotgun (WGS) entry which is preliminary data.</text>
</comment>
<reference evidence="1 2" key="1">
    <citation type="journal article" date="2019" name="Int. J. Syst. Evol. Microbiol.">
        <title>The Global Catalogue of Microorganisms (GCM) 10K type strain sequencing project: providing services to taxonomists for standard genome sequencing and annotation.</title>
        <authorList>
            <consortium name="The Broad Institute Genomics Platform"/>
            <consortium name="The Broad Institute Genome Sequencing Center for Infectious Disease"/>
            <person name="Wu L."/>
            <person name="Ma J."/>
        </authorList>
    </citation>
    <scope>NUCLEOTIDE SEQUENCE [LARGE SCALE GENOMIC DNA]</scope>
    <source>
        <strain evidence="1 2">JCM 16082</strain>
    </source>
</reference>
<keyword evidence="2" id="KW-1185">Reference proteome</keyword>
<evidence type="ECO:0000313" key="2">
    <source>
        <dbReference type="Proteomes" id="UP001500507"/>
    </source>
</evidence>
<dbReference type="InterPro" id="IPR041055">
    <property type="entry name" value="Kinase-PolyVal"/>
</dbReference>
<sequence>MINNGFINTRRHDYHHPQLGIIIEDLHDENALTSDDLLYFIDTVFYILPEEFW</sequence>
<dbReference type="EMBL" id="BAAAFG010000001">
    <property type="protein sequence ID" value="GAA0870955.1"/>
    <property type="molecule type" value="Genomic_DNA"/>
</dbReference>